<dbReference type="SMART" id="SM00855">
    <property type="entry name" value="PGAM"/>
    <property type="match status" value="1"/>
</dbReference>
<comment type="caution">
    <text evidence="4">The sequence shown here is derived from an EMBL/GenBank/DDBJ whole genome shotgun (WGS) entry which is preliminary data.</text>
</comment>
<dbReference type="PANTHER" id="PTHR46517">
    <property type="entry name" value="FRUCTOSE-2,6-BISPHOSPHATASE TIGAR"/>
    <property type="match status" value="1"/>
</dbReference>
<dbReference type="RefSeq" id="WP_096182618.1">
    <property type="nucleotide sequence ID" value="NZ_BDUF01000068.1"/>
</dbReference>
<feature type="active site" description="Proton donor/acceptor" evidence="2">
    <location>
        <position position="82"/>
    </location>
</feature>
<dbReference type="GO" id="GO:0004331">
    <property type="term" value="F:fructose-2,6-bisphosphate 2-phosphatase activity"/>
    <property type="evidence" value="ECO:0007669"/>
    <property type="project" value="TreeGrafter"/>
</dbReference>
<dbReference type="GO" id="GO:0005829">
    <property type="term" value="C:cytosol"/>
    <property type="evidence" value="ECO:0007669"/>
    <property type="project" value="TreeGrafter"/>
</dbReference>
<dbReference type="PIRSF" id="PIRSF000709">
    <property type="entry name" value="6PFK_2-Ptase"/>
    <property type="match status" value="1"/>
</dbReference>
<proteinExistence type="predicted"/>
<dbReference type="InterPro" id="IPR001345">
    <property type="entry name" value="PG/BPGM_mutase_AS"/>
</dbReference>
<evidence type="ECO:0000256" key="2">
    <source>
        <dbReference type="PIRSR" id="PIRSR613078-1"/>
    </source>
</evidence>
<evidence type="ECO:0000256" key="3">
    <source>
        <dbReference type="PIRSR" id="PIRSR613078-2"/>
    </source>
</evidence>
<evidence type="ECO:0000313" key="4">
    <source>
        <dbReference type="EMBL" id="GAX90895.1"/>
    </source>
</evidence>
<dbReference type="SUPFAM" id="SSF53254">
    <property type="entry name" value="Phosphoglycerate mutase-like"/>
    <property type="match status" value="1"/>
</dbReference>
<feature type="binding site" evidence="3">
    <location>
        <begin position="82"/>
        <end position="85"/>
    </location>
    <ligand>
        <name>substrate</name>
    </ligand>
</feature>
<keyword evidence="1" id="KW-0378">Hydrolase</keyword>
<dbReference type="CDD" id="cd07067">
    <property type="entry name" value="HP_PGM_like"/>
    <property type="match status" value="1"/>
</dbReference>
<accession>A0A292YQX0</accession>
<protein>
    <submittedName>
        <fullName evidence="4">Histidine phosphatase family protein</fullName>
    </submittedName>
</protein>
<gene>
    <name evidence="4" type="ORF">EFBL_2537</name>
</gene>
<feature type="binding site" evidence="3">
    <location>
        <begin position="8"/>
        <end position="15"/>
    </location>
    <ligand>
        <name>substrate</name>
    </ligand>
</feature>
<reference evidence="5" key="1">
    <citation type="submission" date="2017-07" db="EMBL/GenBank/DDBJ databases">
        <title>Draft genome sequence of Effusibacillus lacus strain skLN1.</title>
        <authorList>
            <person name="Watanabe M."/>
            <person name="Kojima H."/>
            <person name="Fukui M."/>
        </authorList>
    </citation>
    <scope>NUCLEOTIDE SEQUENCE [LARGE SCALE GENOMIC DNA]</scope>
    <source>
        <strain evidence="5">skLN1</strain>
    </source>
</reference>
<dbReference type="OrthoDB" id="9782128at2"/>
<dbReference type="InterPro" id="IPR051695">
    <property type="entry name" value="Phosphoglycerate_Mutase"/>
</dbReference>
<organism evidence="4 5">
    <name type="scientific">Effusibacillus lacus</name>
    <dbReference type="NCBI Taxonomy" id="1348429"/>
    <lineage>
        <taxon>Bacteria</taxon>
        <taxon>Bacillati</taxon>
        <taxon>Bacillota</taxon>
        <taxon>Bacilli</taxon>
        <taxon>Bacillales</taxon>
        <taxon>Alicyclobacillaceae</taxon>
        <taxon>Effusibacillus</taxon>
    </lineage>
</organism>
<evidence type="ECO:0000313" key="5">
    <source>
        <dbReference type="Proteomes" id="UP000217785"/>
    </source>
</evidence>
<dbReference type="InterPro" id="IPR029033">
    <property type="entry name" value="His_PPase_superfam"/>
</dbReference>
<dbReference type="EMBL" id="BDUF01000068">
    <property type="protein sequence ID" value="GAX90895.1"/>
    <property type="molecule type" value="Genomic_DNA"/>
</dbReference>
<evidence type="ECO:0000256" key="1">
    <source>
        <dbReference type="ARBA" id="ARBA00022801"/>
    </source>
</evidence>
<keyword evidence="5" id="KW-1185">Reference proteome</keyword>
<feature type="binding site" evidence="3">
    <location>
        <position position="58"/>
    </location>
    <ligand>
        <name>substrate</name>
    </ligand>
</feature>
<dbReference type="PANTHER" id="PTHR46517:SF1">
    <property type="entry name" value="FRUCTOSE-2,6-BISPHOSPHATASE TIGAR"/>
    <property type="match status" value="1"/>
</dbReference>
<sequence>MTEICLVRHGETLWNREARLQGSKDIPLSEVGIAQARIVADQLSKENWDLIYSSDLLRAKRTAEYIGEKINVPHLLDSGLRERNYGLLEGMTRAEIEEQYPGVLTHPHQHQIPGLETFEALSQRVKETMESIANRHFGKKILVVTHGGTINAFLHSVTGQRSDRIENTSITRTRYDRFRWYIDCINDCAHLNV</sequence>
<dbReference type="InterPro" id="IPR013078">
    <property type="entry name" value="His_Pase_superF_clade-1"/>
</dbReference>
<dbReference type="GO" id="GO:0045820">
    <property type="term" value="P:negative regulation of glycolytic process"/>
    <property type="evidence" value="ECO:0007669"/>
    <property type="project" value="TreeGrafter"/>
</dbReference>
<dbReference type="Gene3D" id="3.40.50.1240">
    <property type="entry name" value="Phosphoglycerate mutase-like"/>
    <property type="match status" value="1"/>
</dbReference>
<dbReference type="AlphaFoldDB" id="A0A292YQX0"/>
<dbReference type="Pfam" id="PF00300">
    <property type="entry name" value="His_Phos_1"/>
    <property type="match status" value="1"/>
</dbReference>
<dbReference type="PROSITE" id="PS00175">
    <property type="entry name" value="PG_MUTASE"/>
    <property type="match status" value="1"/>
</dbReference>
<name>A0A292YQX0_9BACL</name>
<dbReference type="GO" id="GO:0043456">
    <property type="term" value="P:regulation of pentose-phosphate shunt"/>
    <property type="evidence" value="ECO:0007669"/>
    <property type="project" value="TreeGrafter"/>
</dbReference>
<dbReference type="Proteomes" id="UP000217785">
    <property type="component" value="Unassembled WGS sequence"/>
</dbReference>
<feature type="active site" description="Tele-phosphohistidine intermediate" evidence="2">
    <location>
        <position position="9"/>
    </location>
</feature>